<dbReference type="PANTHER" id="PTHR46325">
    <property type="entry name" value="CRIB DOMAIN-CONTAINING PROTEIN RIC8"/>
    <property type="match status" value="1"/>
</dbReference>
<feature type="compositionally biased region" description="Low complexity" evidence="1">
    <location>
        <begin position="193"/>
        <end position="211"/>
    </location>
</feature>
<feature type="compositionally biased region" description="Basic and acidic residues" evidence="1">
    <location>
        <begin position="84"/>
        <end position="101"/>
    </location>
</feature>
<dbReference type="SMART" id="SM00285">
    <property type="entry name" value="PBD"/>
    <property type="match status" value="1"/>
</dbReference>
<evidence type="ECO:0000259" key="2">
    <source>
        <dbReference type="PROSITE" id="PS50108"/>
    </source>
</evidence>
<dbReference type="EMBL" id="JBJXBP010000005">
    <property type="protein sequence ID" value="KAL3828068.1"/>
    <property type="molecule type" value="Genomic_DNA"/>
</dbReference>
<reference evidence="3 4" key="1">
    <citation type="submission" date="2024-12" db="EMBL/GenBank/DDBJ databases">
        <title>The unique morphological basis and parallel evolutionary history of personate flowers in Penstemon.</title>
        <authorList>
            <person name="Depatie T.H."/>
            <person name="Wessinger C.A."/>
        </authorList>
    </citation>
    <scope>NUCLEOTIDE SEQUENCE [LARGE SCALE GENOMIC DNA]</scope>
    <source>
        <strain evidence="3">WTNN_2</strain>
        <tissue evidence="3">Leaf</tissue>
    </source>
</reference>
<feature type="compositionally biased region" description="Basic and acidic residues" evidence="1">
    <location>
        <begin position="133"/>
        <end position="142"/>
    </location>
</feature>
<keyword evidence="4" id="KW-1185">Reference proteome</keyword>
<feature type="compositionally biased region" description="Low complexity" evidence="1">
    <location>
        <begin position="156"/>
        <end position="173"/>
    </location>
</feature>
<dbReference type="PROSITE" id="PS50108">
    <property type="entry name" value="CRIB"/>
    <property type="match status" value="1"/>
</dbReference>
<dbReference type="InterPro" id="IPR036936">
    <property type="entry name" value="CRIB_dom_sf"/>
</dbReference>
<dbReference type="InterPro" id="IPR000095">
    <property type="entry name" value="CRIB_dom"/>
</dbReference>
<dbReference type="Proteomes" id="UP001634393">
    <property type="component" value="Unassembled WGS sequence"/>
</dbReference>
<feature type="region of interest" description="Disordered" evidence="1">
    <location>
        <begin position="54"/>
        <end position="251"/>
    </location>
</feature>
<accession>A0ABD3SUB8</accession>
<gene>
    <name evidence="3" type="ORF">ACJIZ3_016870</name>
</gene>
<dbReference type="Pfam" id="PF00786">
    <property type="entry name" value="PBD"/>
    <property type="match status" value="1"/>
</dbReference>
<feature type="compositionally biased region" description="Polar residues" evidence="1">
    <location>
        <begin position="105"/>
        <end position="115"/>
    </location>
</feature>
<comment type="caution">
    <text evidence="3">The sequence shown here is derived from an EMBL/GenBank/DDBJ whole genome shotgun (WGS) entry which is preliminary data.</text>
</comment>
<organism evidence="3 4">
    <name type="scientific">Penstemon smallii</name>
    <dbReference type="NCBI Taxonomy" id="265156"/>
    <lineage>
        <taxon>Eukaryota</taxon>
        <taxon>Viridiplantae</taxon>
        <taxon>Streptophyta</taxon>
        <taxon>Embryophyta</taxon>
        <taxon>Tracheophyta</taxon>
        <taxon>Spermatophyta</taxon>
        <taxon>Magnoliopsida</taxon>
        <taxon>eudicotyledons</taxon>
        <taxon>Gunneridae</taxon>
        <taxon>Pentapetalae</taxon>
        <taxon>asterids</taxon>
        <taxon>lamiids</taxon>
        <taxon>Lamiales</taxon>
        <taxon>Plantaginaceae</taxon>
        <taxon>Cheloneae</taxon>
        <taxon>Penstemon</taxon>
    </lineage>
</organism>
<evidence type="ECO:0000313" key="4">
    <source>
        <dbReference type="Proteomes" id="UP001634393"/>
    </source>
</evidence>
<dbReference type="PANTHER" id="PTHR46325:SF39">
    <property type="entry name" value="CRIB DOMAIN-CONTAINING PROTEIN RIC8"/>
    <property type="match status" value="1"/>
</dbReference>
<dbReference type="AlphaFoldDB" id="A0ABD3SUB8"/>
<dbReference type="Gene3D" id="3.90.810.10">
    <property type="entry name" value="CRIB domain"/>
    <property type="match status" value="1"/>
</dbReference>
<evidence type="ECO:0000313" key="3">
    <source>
        <dbReference type="EMBL" id="KAL3828068.1"/>
    </source>
</evidence>
<feature type="compositionally biased region" description="Basic and acidic residues" evidence="1">
    <location>
        <begin position="242"/>
        <end position="251"/>
    </location>
</feature>
<feature type="compositionally biased region" description="Polar residues" evidence="1">
    <location>
        <begin position="212"/>
        <end position="229"/>
    </location>
</feature>
<name>A0ABD3SUB8_9LAMI</name>
<protein>
    <recommendedName>
        <fullName evidence="2">CRIB domain-containing protein</fullName>
    </recommendedName>
</protein>
<evidence type="ECO:0000256" key="1">
    <source>
        <dbReference type="SAM" id="MobiDB-lite"/>
    </source>
</evidence>
<feature type="domain" description="CRIB" evidence="2">
    <location>
        <begin position="42"/>
        <end position="55"/>
    </location>
</feature>
<dbReference type="CDD" id="cd00132">
    <property type="entry name" value="CRIB"/>
    <property type="match status" value="1"/>
</dbReference>
<proteinExistence type="predicted"/>
<sequence length="251" mass="27723">MHKSSSLNFKEERMTTKMKGLLKGLRYISQIFDEEKEAEIQIGYPTDVKHVAHIGWDGGPSVDSPSWMKDFKSPTHSAPLDSPGDSRGDPEIKWVSEDSRRGNNRAPNSPGSSSDLPELPKSSRRHSSTDNNDSPRKKDSSTKSRRKHNANKESSSESSSLRSARQLQELSLSTNSSLPDIPKKSRRKKSKESNSGSGSSRTRSKGTTNSSYSDPGQDTGSILRTSGSHLSPVPSLNDDEDKDRRAMSKEY</sequence>